<accession>A0A084JJK5</accession>
<dbReference type="STRING" id="29354.IO98_16965"/>
<gene>
    <name evidence="1" type="ORF">IO98_16965</name>
</gene>
<name>A0A084JJK5_9FIRM</name>
<dbReference type="RefSeq" id="WP_038283065.1">
    <property type="nucleotide sequence ID" value="NZ_JPME01000020.1"/>
</dbReference>
<dbReference type="EMBL" id="JPME01000020">
    <property type="protein sequence ID" value="KEZ89139.1"/>
    <property type="molecule type" value="Genomic_DNA"/>
</dbReference>
<evidence type="ECO:0000313" key="2">
    <source>
        <dbReference type="Proteomes" id="UP000028525"/>
    </source>
</evidence>
<dbReference type="AlphaFoldDB" id="A0A084JJK5"/>
<protein>
    <submittedName>
        <fullName evidence="1">Uncharacterized protein</fullName>
    </submittedName>
</protein>
<dbReference type="OrthoDB" id="1753572at2"/>
<reference evidence="1 2" key="1">
    <citation type="submission" date="2014-07" db="EMBL/GenBank/DDBJ databases">
        <title>Draft genome of Clostridium celerecrescens 152B isolated from sediments associated with methane hydrate from Krishna Godavari basin.</title>
        <authorList>
            <person name="Honkalas V.S."/>
            <person name="Dabir A.P."/>
            <person name="Arora P."/>
            <person name="Dhakephalkar P.K."/>
        </authorList>
    </citation>
    <scope>NUCLEOTIDE SEQUENCE [LARGE SCALE GENOMIC DNA]</scope>
    <source>
        <strain evidence="1 2">152B</strain>
    </source>
</reference>
<comment type="caution">
    <text evidence="1">The sequence shown here is derived from an EMBL/GenBank/DDBJ whole genome shotgun (WGS) entry which is preliminary data.</text>
</comment>
<evidence type="ECO:0000313" key="1">
    <source>
        <dbReference type="EMBL" id="KEZ89139.1"/>
    </source>
</evidence>
<sequence>MHDTFLNQNLYEAIVELCGENSIAKIFDLTITVHTDSHISEDSIREYFLERENMLVGDWTNMQVLRREIEPLTAVIDEIEGEIFQ</sequence>
<keyword evidence="2" id="KW-1185">Reference proteome</keyword>
<organism evidence="1 2">
    <name type="scientific">Lacrimispora celerecrescens</name>
    <dbReference type="NCBI Taxonomy" id="29354"/>
    <lineage>
        <taxon>Bacteria</taxon>
        <taxon>Bacillati</taxon>
        <taxon>Bacillota</taxon>
        <taxon>Clostridia</taxon>
        <taxon>Lachnospirales</taxon>
        <taxon>Lachnospiraceae</taxon>
        <taxon>Lacrimispora</taxon>
    </lineage>
</organism>
<proteinExistence type="predicted"/>
<dbReference type="Proteomes" id="UP000028525">
    <property type="component" value="Unassembled WGS sequence"/>
</dbReference>